<protein>
    <submittedName>
        <fullName evidence="3">Peptidoglycan hydrolase-like protein with peptidoglycan-binding domain</fullName>
    </submittedName>
</protein>
<dbReference type="InterPro" id="IPR002477">
    <property type="entry name" value="Peptidoglycan-bd-like"/>
</dbReference>
<sequence>MKRMIVRAAVLAMFTAGMATTVGIAGAGTAMACGQENQRSDQFAASLPQVNPGDTGQHVLALQLSLRHEGYTQLNGTGTYAQNTLSAVQDFQRKNGINASGIVGSKTWHALVGKMPPSLTGQGWATPPSFGINPGERNGNKLSALFDAMQRIHPYTSQGLPDEGDVYGPQMQRLVQDFQRRAGIKDSGIVGPKTWAALYEVVAASGQWGC</sequence>
<dbReference type="InterPro" id="IPR052905">
    <property type="entry name" value="LD-transpeptidase_YkuD-like"/>
</dbReference>
<dbReference type="EMBL" id="JAGINW010000001">
    <property type="protein sequence ID" value="MBP2322155.1"/>
    <property type="molecule type" value="Genomic_DNA"/>
</dbReference>
<gene>
    <name evidence="3" type="ORF">JOF56_002540</name>
</gene>
<name>A0ABS4TCK5_9PSEU</name>
<keyword evidence="4" id="KW-1185">Reference proteome</keyword>
<evidence type="ECO:0000256" key="1">
    <source>
        <dbReference type="SAM" id="SignalP"/>
    </source>
</evidence>
<organism evidence="3 4">
    <name type="scientific">Kibdelosporangium banguiense</name>
    <dbReference type="NCBI Taxonomy" id="1365924"/>
    <lineage>
        <taxon>Bacteria</taxon>
        <taxon>Bacillati</taxon>
        <taxon>Actinomycetota</taxon>
        <taxon>Actinomycetes</taxon>
        <taxon>Pseudonocardiales</taxon>
        <taxon>Pseudonocardiaceae</taxon>
        <taxon>Kibdelosporangium</taxon>
    </lineage>
</organism>
<evidence type="ECO:0000313" key="3">
    <source>
        <dbReference type="EMBL" id="MBP2322155.1"/>
    </source>
</evidence>
<evidence type="ECO:0000313" key="4">
    <source>
        <dbReference type="Proteomes" id="UP001519332"/>
    </source>
</evidence>
<feature type="signal peptide" evidence="1">
    <location>
        <begin position="1"/>
        <end position="19"/>
    </location>
</feature>
<dbReference type="PANTHER" id="PTHR41533">
    <property type="entry name" value="L,D-TRANSPEPTIDASE HI_1667-RELATED"/>
    <property type="match status" value="1"/>
</dbReference>
<dbReference type="PROSITE" id="PS51257">
    <property type="entry name" value="PROKAR_LIPOPROTEIN"/>
    <property type="match status" value="1"/>
</dbReference>
<proteinExistence type="predicted"/>
<feature type="domain" description="Peptidoglycan binding-like" evidence="2">
    <location>
        <begin position="56"/>
        <end position="111"/>
    </location>
</feature>
<dbReference type="Gene3D" id="1.10.101.10">
    <property type="entry name" value="PGBD-like superfamily/PGBD"/>
    <property type="match status" value="2"/>
</dbReference>
<reference evidence="3 4" key="1">
    <citation type="submission" date="2021-03" db="EMBL/GenBank/DDBJ databases">
        <title>Sequencing the genomes of 1000 actinobacteria strains.</title>
        <authorList>
            <person name="Klenk H.-P."/>
        </authorList>
    </citation>
    <scope>NUCLEOTIDE SEQUENCE [LARGE SCALE GENOMIC DNA]</scope>
    <source>
        <strain evidence="3 4">DSM 46670</strain>
    </source>
</reference>
<comment type="caution">
    <text evidence="3">The sequence shown here is derived from an EMBL/GenBank/DDBJ whole genome shotgun (WGS) entry which is preliminary data.</text>
</comment>
<dbReference type="Proteomes" id="UP001519332">
    <property type="component" value="Unassembled WGS sequence"/>
</dbReference>
<dbReference type="SUPFAM" id="SSF47090">
    <property type="entry name" value="PGBD-like"/>
    <property type="match status" value="2"/>
</dbReference>
<accession>A0ABS4TCK5</accession>
<evidence type="ECO:0000259" key="2">
    <source>
        <dbReference type="Pfam" id="PF01471"/>
    </source>
</evidence>
<feature type="domain" description="Peptidoglycan binding-like" evidence="2">
    <location>
        <begin position="159"/>
        <end position="198"/>
    </location>
</feature>
<keyword evidence="1" id="KW-0732">Signal</keyword>
<dbReference type="PANTHER" id="PTHR41533:SF1">
    <property type="entry name" value="L,D-TRANSPEPTIDASE YCBB-RELATED"/>
    <property type="match status" value="1"/>
</dbReference>
<dbReference type="InterPro" id="IPR036366">
    <property type="entry name" value="PGBDSf"/>
</dbReference>
<feature type="chain" id="PRO_5046778357" evidence="1">
    <location>
        <begin position="20"/>
        <end position="210"/>
    </location>
</feature>
<dbReference type="Pfam" id="PF01471">
    <property type="entry name" value="PG_binding_1"/>
    <property type="match status" value="2"/>
</dbReference>
<dbReference type="InterPro" id="IPR036365">
    <property type="entry name" value="PGBD-like_sf"/>
</dbReference>
<dbReference type="RefSeq" id="WP_209637435.1">
    <property type="nucleotide sequence ID" value="NZ_JAGINW010000001.1"/>
</dbReference>